<dbReference type="AlphaFoldDB" id="A0A4P6EGB8"/>
<dbReference type="Pfam" id="PF02604">
    <property type="entry name" value="PhdYeFM_antitox"/>
    <property type="match status" value="1"/>
</dbReference>
<evidence type="ECO:0000313" key="3">
    <source>
        <dbReference type="EMBL" id="QAY61480.1"/>
    </source>
</evidence>
<organism evidence="3 4">
    <name type="scientific">Microbacterium protaetiae</name>
    <dbReference type="NCBI Taxonomy" id="2509458"/>
    <lineage>
        <taxon>Bacteria</taxon>
        <taxon>Bacillati</taxon>
        <taxon>Actinomycetota</taxon>
        <taxon>Actinomycetes</taxon>
        <taxon>Micrococcales</taxon>
        <taxon>Microbacteriaceae</taxon>
        <taxon>Microbacterium</taxon>
    </lineage>
</organism>
<comment type="similarity">
    <text evidence="1 2">Belongs to the phD/YefM antitoxin family.</text>
</comment>
<comment type="function">
    <text evidence="2">Antitoxin component of a type II toxin-antitoxin (TA) system.</text>
</comment>
<dbReference type="NCBIfam" id="TIGR01552">
    <property type="entry name" value="phd_fam"/>
    <property type="match status" value="1"/>
</dbReference>
<protein>
    <recommendedName>
        <fullName evidence="2">Antitoxin</fullName>
    </recommendedName>
</protein>
<dbReference type="PANTHER" id="PTHR35377:SF5">
    <property type="entry name" value="ANTITOXIN VAPB46"/>
    <property type="match status" value="1"/>
</dbReference>
<dbReference type="InterPro" id="IPR006442">
    <property type="entry name" value="Antitoxin_Phd/YefM"/>
</dbReference>
<proteinExistence type="inferred from homology"/>
<reference evidence="3 4" key="1">
    <citation type="submission" date="2019-01" db="EMBL/GenBank/DDBJ databases">
        <title>Genome sequencing of strain DFW100M-13.</title>
        <authorList>
            <person name="Heo J."/>
            <person name="Kim S.-J."/>
            <person name="Kim J.-S."/>
            <person name="Hong S.-B."/>
            <person name="Kwon S.-W."/>
        </authorList>
    </citation>
    <scope>NUCLEOTIDE SEQUENCE [LARGE SCALE GENOMIC DNA]</scope>
    <source>
        <strain evidence="3 4">DFW100M-13</strain>
    </source>
</reference>
<dbReference type="EMBL" id="CP035494">
    <property type="protein sequence ID" value="QAY61480.1"/>
    <property type="molecule type" value="Genomic_DNA"/>
</dbReference>
<dbReference type="InterPro" id="IPR051416">
    <property type="entry name" value="phD-YefM_TA_antitoxins"/>
</dbReference>
<dbReference type="RefSeq" id="WP_129393002.1">
    <property type="nucleotide sequence ID" value="NZ_CP035494.1"/>
</dbReference>
<evidence type="ECO:0000313" key="4">
    <source>
        <dbReference type="Proteomes" id="UP000293995"/>
    </source>
</evidence>
<accession>A0A4P6EGB8</accession>
<dbReference type="PANTHER" id="PTHR35377">
    <property type="entry name" value="ANTITOXIN VAPB49-RELATED-RELATED"/>
    <property type="match status" value="1"/>
</dbReference>
<dbReference type="SUPFAM" id="SSF143120">
    <property type="entry name" value="YefM-like"/>
    <property type="match status" value="1"/>
</dbReference>
<sequence length="85" mass="9531">MAEVPVRELRNDTAGVLRRAQAGEDIVITVHGNPAVRLIPAAPERRRVIPREELFAWLLKHQADPGLRDELRELAGEMTDEADIV</sequence>
<dbReference type="Gene3D" id="3.40.1620.10">
    <property type="entry name" value="YefM-like domain"/>
    <property type="match status" value="1"/>
</dbReference>
<dbReference type="Proteomes" id="UP000293995">
    <property type="component" value="Chromosome"/>
</dbReference>
<evidence type="ECO:0000256" key="1">
    <source>
        <dbReference type="ARBA" id="ARBA00009981"/>
    </source>
</evidence>
<evidence type="ECO:0000256" key="2">
    <source>
        <dbReference type="RuleBase" id="RU362080"/>
    </source>
</evidence>
<dbReference type="GO" id="GO:0097351">
    <property type="term" value="F:toxin sequestering activity"/>
    <property type="evidence" value="ECO:0007669"/>
    <property type="project" value="TreeGrafter"/>
</dbReference>
<gene>
    <name evidence="3" type="ORF">ET475_16940</name>
</gene>
<keyword evidence="4" id="KW-1185">Reference proteome</keyword>
<name>A0A4P6EGB8_9MICO</name>
<dbReference type="OrthoDB" id="33091at2"/>
<dbReference type="InterPro" id="IPR036165">
    <property type="entry name" value="YefM-like_sf"/>
</dbReference>
<dbReference type="KEGG" id="mprt:ET475_16940"/>